<protein>
    <recommendedName>
        <fullName evidence="3">Peptidase C39 domain-containing protein</fullName>
    </recommendedName>
</protein>
<dbReference type="EMBL" id="RXNS01000012">
    <property type="protein sequence ID" value="RTR01958.1"/>
    <property type="molecule type" value="Genomic_DNA"/>
</dbReference>
<dbReference type="OrthoDB" id="6876070at2"/>
<sequence>MIKVTPLQQPTANTCAHACLAMVTGESIDALIERFGDRGICWEDDALVLVENGIFPVKIAGAGHPFPWVGAYLVSAPSLNQPGKLHAVIVEASETGYVVHDPNTGREGVEAYGPDAIMGGELARVDVTYLDTEILRGMKRKEGKAA</sequence>
<proteinExistence type="predicted"/>
<reference evidence="1 2" key="1">
    <citation type="submission" date="2018-12" db="EMBL/GenBank/DDBJ databases">
        <authorList>
            <person name="Yu L."/>
        </authorList>
    </citation>
    <scope>NUCLEOTIDE SEQUENCE [LARGE SCALE GENOMIC DNA]</scope>
    <source>
        <strain evidence="1 2">11S</strain>
    </source>
</reference>
<comment type="caution">
    <text evidence="1">The sequence shown here is derived from an EMBL/GenBank/DDBJ whole genome shotgun (WGS) entry which is preliminary data.</text>
</comment>
<evidence type="ECO:0008006" key="3">
    <source>
        <dbReference type="Google" id="ProtNLM"/>
    </source>
</evidence>
<gene>
    <name evidence="1" type="ORF">EKG36_13195</name>
</gene>
<dbReference type="Proteomes" id="UP000267400">
    <property type="component" value="Unassembled WGS sequence"/>
</dbReference>
<name>A0A3S0HSH5_9GAMM</name>
<evidence type="ECO:0000313" key="1">
    <source>
        <dbReference type="EMBL" id="RTR01958.1"/>
    </source>
</evidence>
<accession>A0A3S0HSH5</accession>
<dbReference type="AlphaFoldDB" id="A0A3S0HSH5"/>
<organism evidence="1 2">
    <name type="scientific">Halomonas nitroreducens</name>
    <dbReference type="NCBI Taxonomy" id="447425"/>
    <lineage>
        <taxon>Bacteria</taxon>
        <taxon>Pseudomonadati</taxon>
        <taxon>Pseudomonadota</taxon>
        <taxon>Gammaproteobacteria</taxon>
        <taxon>Oceanospirillales</taxon>
        <taxon>Halomonadaceae</taxon>
        <taxon>Halomonas</taxon>
    </lineage>
</organism>
<keyword evidence="2" id="KW-1185">Reference proteome</keyword>
<evidence type="ECO:0000313" key="2">
    <source>
        <dbReference type="Proteomes" id="UP000267400"/>
    </source>
</evidence>
<dbReference type="RefSeq" id="WP_126484835.1">
    <property type="nucleotide sequence ID" value="NZ_RXNS01000012.1"/>
</dbReference>